<dbReference type="Proteomes" id="UP000183002">
    <property type="component" value="Unassembled WGS sequence"/>
</dbReference>
<name>A0A1H8ID04_9RHOB</name>
<sequence length="126" mass="14325">MPTERLSMRRIRDLLRLKFSQGMSDRAIAGSLGLSKGTVGNYLMRFTQAGLLWPLPSDLDDDSLELLLFPRPPMASLLNRSVPDWAAIDQELRRPGVTRALLWEEYRAQSPDGFGYAWLCLVLRAF</sequence>
<dbReference type="EMBL" id="FOCO01000020">
    <property type="protein sequence ID" value="SEN66334.1"/>
    <property type="molecule type" value="Genomic_DNA"/>
</dbReference>
<evidence type="ECO:0000313" key="2">
    <source>
        <dbReference type="EMBL" id="SEN66334.1"/>
    </source>
</evidence>
<organism evidence="2 3">
    <name type="scientific">Pseudorhodobacter antarcticus</name>
    <dbReference type="NCBI Taxonomy" id="1077947"/>
    <lineage>
        <taxon>Bacteria</taxon>
        <taxon>Pseudomonadati</taxon>
        <taxon>Pseudomonadota</taxon>
        <taxon>Alphaproteobacteria</taxon>
        <taxon>Rhodobacterales</taxon>
        <taxon>Paracoccaceae</taxon>
        <taxon>Pseudorhodobacter</taxon>
    </lineage>
</organism>
<dbReference type="STRING" id="1077947.SAMN05216227_10201"/>
<dbReference type="InterPro" id="IPR036388">
    <property type="entry name" value="WH-like_DNA-bd_sf"/>
</dbReference>
<dbReference type="InterPro" id="IPR017895">
    <property type="entry name" value="HTH_IS408/IS1162_type"/>
</dbReference>
<proteinExistence type="predicted"/>
<dbReference type="Gene3D" id="1.10.10.10">
    <property type="entry name" value="Winged helix-like DNA-binding domain superfamily/Winged helix DNA-binding domain"/>
    <property type="match status" value="1"/>
</dbReference>
<evidence type="ECO:0000313" key="3">
    <source>
        <dbReference type="Proteomes" id="UP000183002"/>
    </source>
</evidence>
<evidence type="ECO:0000259" key="1">
    <source>
        <dbReference type="PROSITE" id="PS50532"/>
    </source>
</evidence>
<accession>A0A1H8ID04</accession>
<feature type="domain" description="HTH IS408-type" evidence="1">
    <location>
        <begin position="11"/>
        <end position="92"/>
    </location>
</feature>
<reference evidence="2 3" key="1">
    <citation type="submission" date="2016-10" db="EMBL/GenBank/DDBJ databases">
        <authorList>
            <person name="de Groot N.N."/>
        </authorList>
    </citation>
    <scope>NUCLEOTIDE SEQUENCE [LARGE SCALE GENOMIC DNA]</scope>
    <source>
        <strain evidence="2 3">CGMCC 1.10836</strain>
    </source>
</reference>
<gene>
    <name evidence="2" type="ORF">SAMN05216227_10201</name>
</gene>
<protein>
    <recommendedName>
        <fullName evidence="1">HTH IS408-type domain-containing protein</fullName>
    </recommendedName>
</protein>
<keyword evidence="3" id="KW-1185">Reference proteome</keyword>
<dbReference type="PROSITE" id="PS50532">
    <property type="entry name" value="HTH_IS408"/>
    <property type="match status" value="1"/>
</dbReference>
<dbReference type="AlphaFoldDB" id="A0A1H8ID04"/>